<dbReference type="Proteomes" id="UP001218218">
    <property type="component" value="Unassembled WGS sequence"/>
</dbReference>
<accession>A0AAD7ENT3</accession>
<dbReference type="EMBL" id="JARIHO010000025">
    <property type="protein sequence ID" value="KAJ7342455.1"/>
    <property type="molecule type" value="Genomic_DNA"/>
</dbReference>
<keyword evidence="2" id="KW-1185">Reference proteome</keyword>
<reference evidence="1" key="1">
    <citation type="submission" date="2023-03" db="EMBL/GenBank/DDBJ databases">
        <title>Massive genome expansion in bonnet fungi (Mycena s.s.) driven by repeated elements and novel gene families across ecological guilds.</title>
        <authorList>
            <consortium name="Lawrence Berkeley National Laboratory"/>
            <person name="Harder C.B."/>
            <person name="Miyauchi S."/>
            <person name="Viragh M."/>
            <person name="Kuo A."/>
            <person name="Thoen E."/>
            <person name="Andreopoulos B."/>
            <person name="Lu D."/>
            <person name="Skrede I."/>
            <person name="Drula E."/>
            <person name="Henrissat B."/>
            <person name="Morin E."/>
            <person name="Kohler A."/>
            <person name="Barry K."/>
            <person name="LaButti K."/>
            <person name="Morin E."/>
            <person name="Salamov A."/>
            <person name="Lipzen A."/>
            <person name="Mereny Z."/>
            <person name="Hegedus B."/>
            <person name="Baldrian P."/>
            <person name="Stursova M."/>
            <person name="Weitz H."/>
            <person name="Taylor A."/>
            <person name="Grigoriev I.V."/>
            <person name="Nagy L.G."/>
            <person name="Martin F."/>
            <person name="Kauserud H."/>
        </authorList>
    </citation>
    <scope>NUCLEOTIDE SEQUENCE</scope>
    <source>
        <strain evidence="1">CBHHK002</strain>
    </source>
</reference>
<sequence length="154" mass="17249">MRGHALFVPNLVCCPKSSMHCPQRRQATKPPICCAHMAHGCMHPRTALCASMAHPEPGVLSRAPAHFVEHNHTARTYMCTRTLHRTTVWVCAWCAAVCVRRSQWDTHNGSGAVDIDPAQQRIGCRECVYQGFFRRILVRRPHGTGTAFSLEAFN</sequence>
<gene>
    <name evidence="1" type="ORF">DFH08DRAFT_811540</name>
</gene>
<organism evidence="1 2">
    <name type="scientific">Mycena albidolilacea</name>
    <dbReference type="NCBI Taxonomy" id="1033008"/>
    <lineage>
        <taxon>Eukaryota</taxon>
        <taxon>Fungi</taxon>
        <taxon>Dikarya</taxon>
        <taxon>Basidiomycota</taxon>
        <taxon>Agaricomycotina</taxon>
        <taxon>Agaricomycetes</taxon>
        <taxon>Agaricomycetidae</taxon>
        <taxon>Agaricales</taxon>
        <taxon>Marasmiineae</taxon>
        <taxon>Mycenaceae</taxon>
        <taxon>Mycena</taxon>
    </lineage>
</organism>
<proteinExistence type="predicted"/>
<dbReference type="AlphaFoldDB" id="A0AAD7ENT3"/>
<comment type="caution">
    <text evidence="1">The sequence shown here is derived from an EMBL/GenBank/DDBJ whole genome shotgun (WGS) entry which is preliminary data.</text>
</comment>
<evidence type="ECO:0000313" key="1">
    <source>
        <dbReference type="EMBL" id="KAJ7342455.1"/>
    </source>
</evidence>
<protein>
    <submittedName>
        <fullName evidence="1">Uncharacterized protein</fullName>
    </submittedName>
</protein>
<evidence type="ECO:0000313" key="2">
    <source>
        <dbReference type="Proteomes" id="UP001218218"/>
    </source>
</evidence>
<name>A0AAD7ENT3_9AGAR</name>